<dbReference type="OrthoDB" id="314848at2"/>
<sequence>MLHLLLFAALAPAPPPSAPGAPPPDPDRFYPPAREHLLLAPATVGDGPLKFTPGKGLEVKSKDGRYALSLSLRTGFLYSGRRQAGAAYDHAFEIRRLRLVLSGNVFSKSIKYFVQLAVAPRELNFVDGVARSGPLLDNYVVFDRLRDANLRIGLYRVMYTRERNIADINPLLIDRSLANAEFNVDRDIGLDVRSEDLGGLGKLRYYAGVFMGDGRDQNRFSDPGLMYTARVDFLPFGLFDDYEASDQARLRKPRLSLGFAYAFNDRARNNRGVLGSPPLDGGTTNYHNLTTDMMFKWAGFSLEAAFLWRQGRRNPGHAVDDMGAPLPVEAARNGHGWMAQAAFLIPRTGLEPALRTSGIRGLSVTSMPDRNELGGGLNYYFAGHNLKLQLDYFRTWDRGAADRAGDLVRLQLQVAL</sequence>
<dbReference type="Proteomes" id="UP000199400">
    <property type="component" value="Unassembled WGS sequence"/>
</dbReference>
<name>A0A1I2DPY2_9BACT</name>
<gene>
    <name evidence="1" type="ORF">SAMN02745121_05670</name>
</gene>
<organism evidence="1 2">
    <name type="scientific">Nannocystis exedens</name>
    <dbReference type="NCBI Taxonomy" id="54"/>
    <lineage>
        <taxon>Bacteria</taxon>
        <taxon>Pseudomonadati</taxon>
        <taxon>Myxococcota</taxon>
        <taxon>Polyangia</taxon>
        <taxon>Nannocystales</taxon>
        <taxon>Nannocystaceae</taxon>
        <taxon>Nannocystis</taxon>
    </lineage>
</organism>
<accession>A0A1I2DPY2</accession>
<reference evidence="2" key="1">
    <citation type="submission" date="2016-10" db="EMBL/GenBank/DDBJ databases">
        <authorList>
            <person name="Varghese N."/>
            <person name="Submissions S."/>
        </authorList>
    </citation>
    <scope>NUCLEOTIDE SEQUENCE [LARGE SCALE GENOMIC DNA]</scope>
    <source>
        <strain evidence="2">ATCC 25963</strain>
    </source>
</reference>
<evidence type="ECO:0000313" key="2">
    <source>
        <dbReference type="Proteomes" id="UP000199400"/>
    </source>
</evidence>
<dbReference type="RefSeq" id="WP_096327268.1">
    <property type="nucleotide sequence ID" value="NZ_FOMX01000020.1"/>
</dbReference>
<dbReference type="Gene3D" id="2.40.160.10">
    <property type="entry name" value="Porin"/>
    <property type="match status" value="1"/>
</dbReference>
<dbReference type="InterPro" id="IPR023614">
    <property type="entry name" value="Porin_dom_sf"/>
</dbReference>
<evidence type="ECO:0000313" key="1">
    <source>
        <dbReference type="EMBL" id="SFE82527.1"/>
    </source>
</evidence>
<keyword evidence="2" id="KW-1185">Reference proteome</keyword>
<dbReference type="SUPFAM" id="SSF56935">
    <property type="entry name" value="Porins"/>
    <property type="match status" value="1"/>
</dbReference>
<protein>
    <submittedName>
        <fullName evidence="1">Phosphate-selective porin O and P</fullName>
    </submittedName>
</protein>
<dbReference type="EMBL" id="FOMX01000020">
    <property type="protein sequence ID" value="SFE82527.1"/>
    <property type="molecule type" value="Genomic_DNA"/>
</dbReference>
<dbReference type="AlphaFoldDB" id="A0A1I2DPY2"/>
<dbReference type="STRING" id="54.SAMN02745121_05670"/>
<proteinExistence type="predicted"/>